<evidence type="ECO:0000256" key="5">
    <source>
        <dbReference type="ARBA" id="ARBA00023239"/>
    </source>
</evidence>
<evidence type="ECO:0000256" key="6">
    <source>
        <dbReference type="ARBA" id="ARBA00023316"/>
    </source>
</evidence>
<comment type="function">
    <text evidence="7">Functions as a peptidoglycan terminase that cleaves nascent peptidoglycan strands endolytically to terminate their elongation.</text>
</comment>
<proteinExistence type="inferred from homology"/>
<dbReference type="HAMAP" id="MF_02065">
    <property type="entry name" value="MltG"/>
    <property type="match status" value="1"/>
</dbReference>
<keyword evidence="3 7" id="KW-1133">Transmembrane helix</keyword>
<dbReference type="RefSeq" id="WP_382360807.1">
    <property type="nucleotide sequence ID" value="NZ_JBHTGR010000057.1"/>
</dbReference>
<evidence type="ECO:0000313" key="9">
    <source>
        <dbReference type="Proteomes" id="UP001596620"/>
    </source>
</evidence>
<name>A0ABW2UVT9_9BACI</name>
<dbReference type="NCBIfam" id="TIGR00247">
    <property type="entry name" value="endolytic transglycosylase MltG"/>
    <property type="match status" value="1"/>
</dbReference>
<keyword evidence="9" id="KW-1185">Reference proteome</keyword>
<keyword evidence="2 7" id="KW-0812">Transmembrane</keyword>
<evidence type="ECO:0000256" key="4">
    <source>
        <dbReference type="ARBA" id="ARBA00023136"/>
    </source>
</evidence>
<accession>A0ABW2UVT9</accession>
<dbReference type="CDD" id="cd08010">
    <property type="entry name" value="MltG_like"/>
    <property type="match status" value="1"/>
</dbReference>
<dbReference type="PANTHER" id="PTHR30518">
    <property type="entry name" value="ENDOLYTIC MUREIN TRANSGLYCOSYLASE"/>
    <property type="match status" value="1"/>
</dbReference>
<keyword evidence="4 7" id="KW-0472">Membrane</keyword>
<evidence type="ECO:0000256" key="1">
    <source>
        <dbReference type="ARBA" id="ARBA00022475"/>
    </source>
</evidence>
<dbReference type="PANTHER" id="PTHR30518:SF2">
    <property type="entry name" value="ENDOLYTIC MUREIN TRANSGLYCOSYLASE"/>
    <property type="match status" value="1"/>
</dbReference>
<evidence type="ECO:0000313" key="8">
    <source>
        <dbReference type="EMBL" id="MFC7748017.1"/>
    </source>
</evidence>
<feature type="transmembrane region" description="Helical" evidence="7">
    <location>
        <begin position="27"/>
        <end position="50"/>
    </location>
</feature>
<evidence type="ECO:0000256" key="7">
    <source>
        <dbReference type="HAMAP-Rule" id="MF_02065"/>
    </source>
</evidence>
<dbReference type="EC" id="4.2.2.29" evidence="7"/>
<keyword evidence="5 7" id="KW-0456">Lyase</keyword>
<comment type="caution">
    <text evidence="8">The sequence shown here is derived from an EMBL/GenBank/DDBJ whole genome shotgun (WGS) entry which is preliminary data.</text>
</comment>
<dbReference type="Pfam" id="PF02618">
    <property type="entry name" value="YceG"/>
    <property type="match status" value="1"/>
</dbReference>
<evidence type="ECO:0000256" key="2">
    <source>
        <dbReference type="ARBA" id="ARBA00022692"/>
    </source>
</evidence>
<dbReference type="InterPro" id="IPR003770">
    <property type="entry name" value="MLTG-like"/>
</dbReference>
<reference evidence="9" key="1">
    <citation type="journal article" date="2019" name="Int. J. Syst. Evol. Microbiol.">
        <title>The Global Catalogue of Microorganisms (GCM) 10K type strain sequencing project: providing services to taxonomists for standard genome sequencing and annotation.</title>
        <authorList>
            <consortium name="The Broad Institute Genomics Platform"/>
            <consortium name="The Broad Institute Genome Sequencing Center for Infectious Disease"/>
            <person name="Wu L."/>
            <person name="Ma J."/>
        </authorList>
    </citation>
    <scope>NUCLEOTIDE SEQUENCE [LARGE SCALE GENOMIC DNA]</scope>
    <source>
        <strain evidence="9">JCM 30234</strain>
    </source>
</reference>
<protein>
    <recommendedName>
        <fullName evidence="7">Endolytic murein transglycosylase</fullName>
        <ecNumber evidence="7">4.2.2.29</ecNumber>
    </recommendedName>
    <alternativeName>
        <fullName evidence="7">Peptidoglycan lytic transglycosylase</fullName>
    </alternativeName>
    <alternativeName>
        <fullName evidence="7">Peptidoglycan polymerization terminase</fullName>
    </alternativeName>
</protein>
<comment type="catalytic activity">
    <reaction evidence="7">
        <text>a peptidoglycan chain = a peptidoglycan chain with N-acetyl-1,6-anhydromuramyl-[peptide] at the reducing end + a peptidoglycan chain with N-acetylglucosamine at the non-reducing end.</text>
        <dbReference type="EC" id="4.2.2.29"/>
    </reaction>
</comment>
<dbReference type="Gene3D" id="3.30.1490.480">
    <property type="entry name" value="Endolytic murein transglycosylase"/>
    <property type="match status" value="1"/>
</dbReference>
<feature type="site" description="Important for catalytic activity" evidence="7">
    <location>
        <position position="259"/>
    </location>
</feature>
<evidence type="ECO:0000256" key="3">
    <source>
        <dbReference type="ARBA" id="ARBA00022989"/>
    </source>
</evidence>
<dbReference type="Proteomes" id="UP001596620">
    <property type="component" value="Unassembled WGS sequence"/>
</dbReference>
<organism evidence="8 9">
    <name type="scientific">Lentibacillus kimchii</name>
    <dbReference type="NCBI Taxonomy" id="1542911"/>
    <lineage>
        <taxon>Bacteria</taxon>
        <taxon>Bacillati</taxon>
        <taxon>Bacillota</taxon>
        <taxon>Bacilli</taxon>
        <taxon>Bacillales</taxon>
        <taxon>Bacillaceae</taxon>
        <taxon>Lentibacillus</taxon>
    </lineage>
</organism>
<comment type="subcellular location">
    <subcellularLocation>
        <location evidence="7">Cell membrane</location>
        <topology evidence="7">Single-pass membrane protein</topology>
    </subcellularLocation>
</comment>
<dbReference type="EMBL" id="JBHTGR010000057">
    <property type="protein sequence ID" value="MFC7748017.1"/>
    <property type="molecule type" value="Genomic_DNA"/>
</dbReference>
<comment type="similarity">
    <text evidence="7">Belongs to the transglycosylase MltG family.</text>
</comment>
<gene>
    <name evidence="7 8" type="primary">mltG</name>
    <name evidence="8" type="ORF">ACFQU8_12550</name>
</gene>
<keyword evidence="1 7" id="KW-1003">Cell membrane</keyword>
<sequence>MSKKKMSGSYKDNLLQRSKDATIVRKYAAIIIISAILILVIGGISGYLYVKSALQPVDPDSQEDIAVEIPTGSSTSDIASRLEDNGLIKDDTIFKFYIKLKNVTNLQAGNYMLSPSMDIEKLIKALHKGRVAKDPIYSVTIPEGKTIKEIASIYANKLPFSKTDFLDKVNDRDYIKSLINTYPDILTEDVLNPELQTPLEGYLFAATYDFYTKEPTVETVISRMVEKTGNVVTPYLDDIAEKDLSVHEALTMASLVQKEAGSNKQRRKIAGVFYNRLDEGMALRTDPTVLYALGEHKAKVLKKDLKVDSPYNTYRIHSLPVGPISNFAAASLEATVEPDDTDYLYFLHDDKGRIHYSETNKEHNQLKEKYID</sequence>
<keyword evidence="6 7" id="KW-0961">Cell wall biogenesis/degradation</keyword>